<feature type="compositionally biased region" description="Basic and acidic residues" evidence="1">
    <location>
        <begin position="285"/>
        <end position="295"/>
    </location>
</feature>
<organism evidence="3 4">
    <name type="scientific">Rhizoclosmatium globosum</name>
    <dbReference type="NCBI Taxonomy" id="329046"/>
    <lineage>
        <taxon>Eukaryota</taxon>
        <taxon>Fungi</taxon>
        <taxon>Fungi incertae sedis</taxon>
        <taxon>Chytridiomycota</taxon>
        <taxon>Chytridiomycota incertae sedis</taxon>
        <taxon>Chytridiomycetes</taxon>
        <taxon>Chytridiales</taxon>
        <taxon>Chytriomycetaceae</taxon>
        <taxon>Rhizoclosmatium</taxon>
    </lineage>
</organism>
<dbReference type="Gene3D" id="2.30.29.30">
    <property type="entry name" value="Pleckstrin-homology domain (PH domain)/Phosphotyrosine-binding domain (PTB)"/>
    <property type="match status" value="1"/>
</dbReference>
<dbReference type="Proteomes" id="UP000193642">
    <property type="component" value="Unassembled WGS sequence"/>
</dbReference>
<name>A0A1Y2CJA6_9FUNG</name>
<evidence type="ECO:0000313" key="3">
    <source>
        <dbReference type="EMBL" id="ORY46385.1"/>
    </source>
</evidence>
<dbReference type="SUPFAM" id="SSF50729">
    <property type="entry name" value="PH domain-like"/>
    <property type="match status" value="1"/>
</dbReference>
<dbReference type="AlphaFoldDB" id="A0A1Y2CJA6"/>
<dbReference type="PROSITE" id="PS50003">
    <property type="entry name" value="PH_DOMAIN"/>
    <property type="match status" value="1"/>
</dbReference>
<dbReference type="EMBL" id="MCGO01000016">
    <property type="protein sequence ID" value="ORY46385.1"/>
    <property type="molecule type" value="Genomic_DNA"/>
</dbReference>
<evidence type="ECO:0000313" key="4">
    <source>
        <dbReference type="Proteomes" id="UP000193642"/>
    </source>
</evidence>
<reference evidence="3 4" key="1">
    <citation type="submission" date="2016-07" db="EMBL/GenBank/DDBJ databases">
        <title>Pervasive Adenine N6-methylation of Active Genes in Fungi.</title>
        <authorList>
            <consortium name="DOE Joint Genome Institute"/>
            <person name="Mondo S.J."/>
            <person name="Dannebaum R.O."/>
            <person name="Kuo R.C."/>
            <person name="Labutti K."/>
            <person name="Haridas S."/>
            <person name="Kuo A."/>
            <person name="Salamov A."/>
            <person name="Ahrendt S.R."/>
            <person name="Lipzen A."/>
            <person name="Sullivan W."/>
            <person name="Andreopoulos W.B."/>
            <person name="Clum A."/>
            <person name="Lindquist E."/>
            <person name="Daum C."/>
            <person name="Ramamoorthy G.K."/>
            <person name="Gryganskyi A."/>
            <person name="Culley D."/>
            <person name="Magnuson J.K."/>
            <person name="James T.Y."/>
            <person name="O'Malley M.A."/>
            <person name="Stajich J.E."/>
            <person name="Spatafora J.W."/>
            <person name="Visel A."/>
            <person name="Grigoriev I.V."/>
        </authorList>
    </citation>
    <scope>NUCLEOTIDE SEQUENCE [LARGE SCALE GENOMIC DNA]</scope>
    <source>
        <strain evidence="3 4">JEL800</strain>
    </source>
</reference>
<dbReference type="InterPro" id="IPR011993">
    <property type="entry name" value="PH-like_dom_sf"/>
</dbReference>
<protein>
    <recommendedName>
        <fullName evidence="2">PH domain-containing protein</fullName>
    </recommendedName>
</protein>
<sequence>MATKVDSLLMALRSSFEEFMDHEGQLTHSLASDPEITPEVKQLLEAYKQKHTAKVADLLNKTDATSGQLYIIPEARYEDTAKLQSLPWAPRFIVMCQGSLFQFADPKPTNEAIDYFDLSEKTFVLPKLQRINVPLAFEIVSTLPTGETKSWLLRANNLATKNMWVELINKAIAEVSFELQAAPKLKKINSSTEFALETKETSVYSFETLKSNANLSPLEPTDPAPPVPKIPWERFHGIEQPFSAPVLSEESTLDYASPAEMEIQLATKLNDSKRVRGKKSTLMRRNSDSYSEHRRSSSLMDEDEHWKSIGVPPRESQMQFAMDEAMARALRQAVIVEAEKVDHESVLSGGVEYTGRSMSELPRRPSTAQSTTFSRLKGWFGSSKQFK</sequence>
<feature type="domain" description="PH" evidence="2">
    <location>
        <begin position="62"/>
        <end position="173"/>
    </location>
</feature>
<evidence type="ECO:0000256" key="1">
    <source>
        <dbReference type="SAM" id="MobiDB-lite"/>
    </source>
</evidence>
<keyword evidence="4" id="KW-1185">Reference proteome</keyword>
<gene>
    <name evidence="3" type="ORF">BCR33DRAFT_715486</name>
</gene>
<feature type="region of interest" description="Disordered" evidence="1">
    <location>
        <begin position="275"/>
        <end position="304"/>
    </location>
</feature>
<dbReference type="SMART" id="SM00233">
    <property type="entry name" value="PH"/>
    <property type="match status" value="1"/>
</dbReference>
<dbReference type="OrthoDB" id="2119022at2759"/>
<accession>A0A1Y2CJA6</accession>
<comment type="caution">
    <text evidence="3">The sequence shown here is derived from an EMBL/GenBank/DDBJ whole genome shotgun (WGS) entry which is preliminary data.</text>
</comment>
<evidence type="ECO:0000259" key="2">
    <source>
        <dbReference type="PROSITE" id="PS50003"/>
    </source>
</evidence>
<proteinExistence type="predicted"/>
<dbReference type="InterPro" id="IPR001849">
    <property type="entry name" value="PH_domain"/>
</dbReference>